<accession>A0A919MI42</accession>
<evidence type="ECO:0000256" key="8">
    <source>
        <dbReference type="ARBA" id="ARBA00022989"/>
    </source>
</evidence>
<evidence type="ECO:0000256" key="9">
    <source>
        <dbReference type="ARBA" id="ARBA00023136"/>
    </source>
</evidence>
<keyword evidence="12" id="KW-1185">Reference proteome</keyword>
<comment type="function">
    <text evidence="1 10">Controls the rotational direction of flagella during chemotaxis.</text>
</comment>
<evidence type="ECO:0000256" key="2">
    <source>
        <dbReference type="ARBA" id="ARBA00004162"/>
    </source>
</evidence>
<protein>
    <recommendedName>
        <fullName evidence="10">Flagellar protein FliL</fullName>
    </recommendedName>
</protein>
<comment type="subcellular location">
    <subcellularLocation>
        <location evidence="2">Cell membrane</location>
        <topology evidence="2">Single-pass membrane protein</topology>
    </subcellularLocation>
</comment>
<keyword evidence="9 10" id="KW-0472">Membrane</keyword>
<evidence type="ECO:0000313" key="12">
    <source>
        <dbReference type="Proteomes" id="UP000647172"/>
    </source>
</evidence>
<dbReference type="Pfam" id="PF03748">
    <property type="entry name" value="FliL"/>
    <property type="match status" value="1"/>
</dbReference>
<reference evidence="11" key="1">
    <citation type="submission" date="2021-01" db="EMBL/GenBank/DDBJ databases">
        <title>Whole genome shotgun sequence of Actinoplanes nipponensis NBRC 14063.</title>
        <authorList>
            <person name="Komaki H."/>
            <person name="Tamura T."/>
        </authorList>
    </citation>
    <scope>NUCLEOTIDE SEQUENCE</scope>
    <source>
        <strain evidence="11">NBRC 14063</strain>
    </source>
</reference>
<evidence type="ECO:0000256" key="5">
    <source>
        <dbReference type="ARBA" id="ARBA00022500"/>
    </source>
</evidence>
<dbReference type="AlphaFoldDB" id="A0A919MI42"/>
<keyword evidence="6 10" id="KW-0812">Transmembrane</keyword>
<dbReference type="PANTHER" id="PTHR35091:SF2">
    <property type="entry name" value="FLAGELLAR PROTEIN FLIL"/>
    <property type="match status" value="1"/>
</dbReference>
<dbReference type="EMBL" id="BOMQ01000047">
    <property type="protein sequence ID" value="GIE50344.1"/>
    <property type="molecule type" value="Genomic_DNA"/>
</dbReference>
<feature type="transmembrane region" description="Helical" evidence="10">
    <location>
        <begin position="21"/>
        <end position="43"/>
    </location>
</feature>
<dbReference type="GO" id="GO:0006935">
    <property type="term" value="P:chemotaxis"/>
    <property type="evidence" value="ECO:0007669"/>
    <property type="project" value="UniProtKB-KW"/>
</dbReference>
<dbReference type="GO" id="GO:0005886">
    <property type="term" value="C:plasma membrane"/>
    <property type="evidence" value="ECO:0007669"/>
    <property type="project" value="UniProtKB-SubCell"/>
</dbReference>
<comment type="caution">
    <text evidence="11">The sequence shown here is derived from an EMBL/GenBank/DDBJ whole genome shotgun (WGS) entry which is preliminary data.</text>
</comment>
<evidence type="ECO:0000256" key="7">
    <source>
        <dbReference type="ARBA" id="ARBA00022779"/>
    </source>
</evidence>
<keyword evidence="5 10" id="KW-0145">Chemotaxis</keyword>
<organism evidence="11 12">
    <name type="scientific">Actinoplanes nipponensis</name>
    <dbReference type="NCBI Taxonomy" id="135950"/>
    <lineage>
        <taxon>Bacteria</taxon>
        <taxon>Bacillati</taxon>
        <taxon>Actinomycetota</taxon>
        <taxon>Actinomycetes</taxon>
        <taxon>Micromonosporales</taxon>
        <taxon>Micromonosporaceae</taxon>
        <taxon>Actinoplanes</taxon>
    </lineage>
</organism>
<name>A0A919MI42_9ACTN</name>
<comment type="similarity">
    <text evidence="3 10">Belongs to the FliL family.</text>
</comment>
<evidence type="ECO:0000256" key="3">
    <source>
        <dbReference type="ARBA" id="ARBA00008281"/>
    </source>
</evidence>
<sequence>MSKDVKEATAETPTKKKSKKMLIIIALAVVLLGGGGAGVWFFFLKGDAAEAKEPEPVKGAVVAIEDTMTINLADAHYLKLGFALQMTEEAGEEEIDLAEARDLAIDNYTGKEIAELETEKGRLKAKEELLAKIEKAYNVEDKHLVMGIYFTSFVTQ</sequence>
<keyword evidence="8 10" id="KW-1133">Transmembrane helix</keyword>
<dbReference type="Proteomes" id="UP000647172">
    <property type="component" value="Unassembled WGS sequence"/>
</dbReference>
<evidence type="ECO:0000256" key="1">
    <source>
        <dbReference type="ARBA" id="ARBA00002254"/>
    </source>
</evidence>
<evidence type="ECO:0000256" key="4">
    <source>
        <dbReference type="ARBA" id="ARBA00022475"/>
    </source>
</evidence>
<dbReference type="PANTHER" id="PTHR35091">
    <property type="entry name" value="FLAGELLAR PROTEIN FLIL"/>
    <property type="match status" value="1"/>
</dbReference>
<evidence type="ECO:0000256" key="10">
    <source>
        <dbReference type="RuleBase" id="RU364125"/>
    </source>
</evidence>
<dbReference type="GO" id="GO:0009425">
    <property type="term" value="C:bacterial-type flagellum basal body"/>
    <property type="evidence" value="ECO:0007669"/>
    <property type="project" value="InterPro"/>
</dbReference>
<keyword evidence="4 10" id="KW-1003">Cell membrane</keyword>
<keyword evidence="7 10" id="KW-0283">Flagellar rotation</keyword>
<evidence type="ECO:0000256" key="6">
    <source>
        <dbReference type="ARBA" id="ARBA00022692"/>
    </source>
</evidence>
<dbReference type="GO" id="GO:0071978">
    <property type="term" value="P:bacterial-type flagellum-dependent swarming motility"/>
    <property type="evidence" value="ECO:0007669"/>
    <property type="project" value="TreeGrafter"/>
</dbReference>
<dbReference type="InterPro" id="IPR005503">
    <property type="entry name" value="FliL"/>
</dbReference>
<proteinExistence type="inferred from homology"/>
<evidence type="ECO:0000313" key="11">
    <source>
        <dbReference type="EMBL" id="GIE50344.1"/>
    </source>
</evidence>
<dbReference type="RefSeq" id="WP_203770086.1">
    <property type="nucleotide sequence ID" value="NZ_BAAAYJ010000007.1"/>
</dbReference>
<gene>
    <name evidence="11" type="ORF">Ani05nite_38780</name>
</gene>